<keyword evidence="2" id="KW-1185">Reference proteome</keyword>
<sequence>MFRTIDTTTNEHKLHATLAEAAALAQIDENEAAWALDEHGECSTDTHKIEQVQLLALSVREMAMLQAFCDTAGGYDSVQDALGEAAAQILEQPDDMDEEEAFEQQSDLQTAMWDALGSPHDL</sequence>
<reference evidence="1 2" key="1">
    <citation type="submission" date="2020-02" db="EMBL/GenBank/DDBJ databases">
        <title>Identification and Characterization of First Virulent Phages, Including a Novel Jumbo Virus, Infecting Ochrobactrum spp.</title>
        <authorList>
            <person name="Decewicz P."/>
            <person name="Golec P."/>
            <person name="Szymczak M."/>
            <person name="Radlinska M."/>
            <person name="Dziewit L."/>
        </authorList>
    </citation>
    <scope>NUCLEOTIDE SEQUENCE [LARGE SCALE GENOMIC DNA]</scope>
</reference>
<protein>
    <submittedName>
        <fullName evidence="1">Uncharacterized protein</fullName>
    </submittedName>
</protein>
<name>A0A6G6XYI7_9CAUD</name>
<evidence type="ECO:0000313" key="2">
    <source>
        <dbReference type="Proteomes" id="UP000503046"/>
    </source>
</evidence>
<dbReference type="Proteomes" id="UP000503046">
    <property type="component" value="Segment"/>
</dbReference>
<accession>A0A6G6XYI7</accession>
<organism evidence="1 2">
    <name type="scientific">Ochrobactrum phage vB_OspP_OH</name>
    <dbReference type="NCBI Taxonomy" id="2712957"/>
    <lineage>
        <taxon>Viruses</taxon>
        <taxon>Duplodnaviria</taxon>
        <taxon>Heunggongvirae</taxon>
        <taxon>Uroviricota</taxon>
        <taxon>Caudoviricetes</taxon>
        <taxon>Wolominvirus</taxon>
        <taxon>Wolominvirus OH</taxon>
    </lineage>
</organism>
<proteinExistence type="predicted"/>
<gene>
    <name evidence="1" type="ORF">phiOH_p02</name>
</gene>
<dbReference type="EMBL" id="MT028492">
    <property type="protein sequence ID" value="QIG66058.1"/>
    <property type="molecule type" value="Genomic_DNA"/>
</dbReference>
<evidence type="ECO:0000313" key="1">
    <source>
        <dbReference type="EMBL" id="QIG66058.1"/>
    </source>
</evidence>